<dbReference type="PANTHER" id="PTHR33124">
    <property type="entry name" value="TRANSCRIPTION FACTOR IBH1-LIKE 1"/>
    <property type="match status" value="1"/>
</dbReference>
<dbReference type="GO" id="GO:0046983">
    <property type="term" value="F:protein dimerization activity"/>
    <property type="evidence" value="ECO:0007669"/>
    <property type="project" value="InterPro"/>
</dbReference>
<dbReference type="AlphaFoldDB" id="A0AAQ3QD35"/>
<keyword evidence="2" id="KW-0805">Transcription regulation</keyword>
<dbReference type="PROSITE" id="PS50888">
    <property type="entry name" value="BHLH"/>
    <property type="match status" value="1"/>
</dbReference>
<dbReference type="EMBL" id="CP136893">
    <property type="protein sequence ID" value="WOL04723.1"/>
    <property type="molecule type" value="Genomic_DNA"/>
</dbReference>
<dbReference type="InterPro" id="IPR044660">
    <property type="entry name" value="IBH1-like"/>
</dbReference>
<evidence type="ECO:0000313" key="6">
    <source>
        <dbReference type="Proteomes" id="UP001327560"/>
    </source>
</evidence>
<protein>
    <submittedName>
        <fullName evidence="5">Transcription factor bHLH147-like</fullName>
    </submittedName>
</protein>
<reference evidence="5 6" key="1">
    <citation type="submission" date="2023-10" db="EMBL/GenBank/DDBJ databases">
        <title>Chromosome-scale genome assembly provides insights into flower coloration mechanisms of Canna indica.</title>
        <authorList>
            <person name="Li C."/>
        </authorList>
    </citation>
    <scope>NUCLEOTIDE SEQUENCE [LARGE SCALE GENOMIC DNA]</scope>
    <source>
        <tissue evidence="5">Flower</tissue>
    </source>
</reference>
<sequence length="161" mass="17617">MKPGLRAPPETKWRTAEQDRVFCRRLLDALRAAASCGPPTVKEAADSALAITARGESRWSQVVLLGRHHRRKLLRLKANGQIRRGCRRMRPAVAAVGGRKVGDRLRLLRRLVSGCRKLSVRSVLEDAADYVAALEMQVKAMRALADALAAAATSAELERGA</sequence>
<keyword evidence="6" id="KW-1185">Reference proteome</keyword>
<evidence type="ECO:0000256" key="1">
    <source>
        <dbReference type="ARBA" id="ARBA00005510"/>
    </source>
</evidence>
<dbReference type="Proteomes" id="UP001327560">
    <property type="component" value="Chromosome 4"/>
</dbReference>
<evidence type="ECO:0000259" key="4">
    <source>
        <dbReference type="PROSITE" id="PS50888"/>
    </source>
</evidence>
<feature type="domain" description="BHLH" evidence="4">
    <location>
        <begin position="85"/>
        <end position="134"/>
    </location>
</feature>
<organism evidence="5 6">
    <name type="scientific">Canna indica</name>
    <name type="common">Indian-shot</name>
    <dbReference type="NCBI Taxonomy" id="4628"/>
    <lineage>
        <taxon>Eukaryota</taxon>
        <taxon>Viridiplantae</taxon>
        <taxon>Streptophyta</taxon>
        <taxon>Embryophyta</taxon>
        <taxon>Tracheophyta</taxon>
        <taxon>Spermatophyta</taxon>
        <taxon>Magnoliopsida</taxon>
        <taxon>Liliopsida</taxon>
        <taxon>Zingiberales</taxon>
        <taxon>Cannaceae</taxon>
        <taxon>Canna</taxon>
    </lineage>
</organism>
<gene>
    <name evidence="5" type="ORF">Cni_G13445</name>
</gene>
<evidence type="ECO:0000313" key="5">
    <source>
        <dbReference type="EMBL" id="WOL04723.1"/>
    </source>
</evidence>
<evidence type="ECO:0000256" key="2">
    <source>
        <dbReference type="ARBA" id="ARBA00023015"/>
    </source>
</evidence>
<comment type="similarity">
    <text evidence="1">Belongs to the bHLH protein family.</text>
</comment>
<dbReference type="GO" id="GO:0006355">
    <property type="term" value="P:regulation of DNA-templated transcription"/>
    <property type="evidence" value="ECO:0007669"/>
    <property type="project" value="InterPro"/>
</dbReference>
<dbReference type="InterPro" id="IPR011598">
    <property type="entry name" value="bHLH_dom"/>
</dbReference>
<name>A0AAQ3QD35_9LILI</name>
<dbReference type="PANTHER" id="PTHR33124:SF51">
    <property type="entry name" value="BHLH DOMAIN-CONTAINING PROTEIN"/>
    <property type="match status" value="1"/>
</dbReference>
<dbReference type="InterPro" id="IPR036638">
    <property type="entry name" value="HLH_DNA-bd_sf"/>
</dbReference>
<keyword evidence="3" id="KW-0804">Transcription</keyword>
<proteinExistence type="inferred from homology"/>
<dbReference type="SUPFAM" id="SSF47459">
    <property type="entry name" value="HLH, helix-loop-helix DNA-binding domain"/>
    <property type="match status" value="1"/>
</dbReference>
<evidence type="ECO:0000256" key="3">
    <source>
        <dbReference type="ARBA" id="ARBA00023163"/>
    </source>
</evidence>
<accession>A0AAQ3QD35</accession>